<dbReference type="GO" id="GO:0003723">
    <property type="term" value="F:RNA binding"/>
    <property type="evidence" value="ECO:0007669"/>
    <property type="project" value="InterPro"/>
</dbReference>
<organism evidence="4 6">
    <name type="scientific">Bursaphelenchus xylophilus</name>
    <name type="common">Pinewood nematode worm</name>
    <name type="synonym">Aphelenchoides xylophilus</name>
    <dbReference type="NCBI Taxonomy" id="6326"/>
    <lineage>
        <taxon>Eukaryota</taxon>
        <taxon>Metazoa</taxon>
        <taxon>Ecdysozoa</taxon>
        <taxon>Nematoda</taxon>
        <taxon>Chromadorea</taxon>
        <taxon>Rhabditida</taxon>
        <taxon>Tylenchina</taxon>
        <taxon>Tylenchomorpha</taxon>
        <taxon>Aphelenchoidea</taxon>
        <taxon>Aphelenchoididae</taxon>
        <taxon>Bursaphelenchus</taxon>
    </lineage>
</organism>
<keyword evidence="5" id="KW-1185">Reference proteome</keyword>
<dbReference type="InterPro" id="IPR028271">
    <property type="entry name" value="RAMAC"/>
</dbReference>
<dbReference type="OrthoDB" id="5875297at2759"/>
<protein>
    <submittedName>
        <fullName evidence="2">(pine wood nematode) hypothetical protein</fullName>
    </submittedName>
</protein>
<dbReference type="GO" id="GO:0031533">
    <property type="term" value="C:mRNA capping enzyme complex"/>
    <property type="evidence" value="ECO:0007669"/>
    <property type="project" value="InterPro"/>
</dbReference>
<evidence type="ECO:0000313" key="5">
    <source>
        <dbReference type="Proteomes" id="UP000659654"/>
    </source>
</evidence>
<evidence type="ECO:0000313" key="2">
    <source>
        <dbReference type="EMBL" id="CAD5211719.1"/>
    </source>
</evidence>
<feature type="compositionally biased region" description="Basic and acidic residues" evidence="1">
    <location>
        <begin position="138"/>
        <end position="148"/>
    </location>
</feature>
<dbReference type="EMBL" id="CAJFDI010000001">
    <property type="protein sequence ID" value="CAD5211719.1"/>
    <property type="molecule type" value="Genomic_DNA"/>
</dbReference>
<accession>A0A1I7SBZ5</accession>
<evidence type="ECO:0000313" key="4">
    <source>
        <dbReference type="Proteomes" id="UP000095284"/>
    </source>
</evidence>
<dbReference type="AlphaFoldDB" id="A0A1I7SBZ5"/>
<feature type="compositionally biased region" description="Low complexity" evidence="1">
    <location>
        <begin position="102"/>
        <end position="121"/>
    </location>
</feature>
<feature type="compositionally biased region" description="Basic and acidic residues" evidence="1">
    <location>
        <begin position="14"/>
        <end position="33"/>
    </location>
</feature>
<feature type="region of interest" description="Disordered" evidence="1">
    <location>
        <begin position="1"/>
        <end position="61"/>
    </location>
</feature>
<evidence type="ECO:0000313" key="6">
    <source>
        <dbReference type="WBParaSite" id="BXY_1054500.1"/>
    </source>
</evidence>
<gene>
    <name evidence="2" type="ORF">BXYJ_LOCUS2569</name>
</gene>
<dbReference type="GO" id="GO:0106005">
    <property type="term" value="P:RNA 5'-cap (guanine-N7)-methylation"/>
    <property type="evidence" value="ECO:0007669"/>
    <property type="project" value="InterPro"/>
</dbReference>
<dbReference type="Pfam" id="PF15320">
    <property type="entry name" value="RAM"/>
    <property type="match status" value="1"/>
</dbReference>
<proteinExistence type="predicted"/>
<reference evidence="6" key="1">
    <citation type="submission" date="2016-11" db="UniProtKB">
        <authorList>
            <consortium name="WormBaseParasite"/>
        </authorList>
    </citation>
    <scope>IDENTIFICATION</scope>
</reference>
<name>A0A1I7SBZ5_BURXY</name>
<feature type="compositionally biased region" description="Polar residues" evidence="1">
    <location>
        <begin position="122"/>
        <end position="133"/>
    </location>
</feature>
<dbReference type="WBParaSite" id="BXY_1054500.1">
    <property type="protein sequence ID" value="BXY_1054500.1"/>
    <property type="gene ID" value="BXY_1054500"/>
</dbReference>
<evidence type="ECO:0000313" key="3">
    <source>
        <dbReference type="EMBL" id="CAG9088994.1"/>
    </source>
</evidence>
<sequence>MTTRLAEPIEAPEIVEKRQKLEDSDDSTEKSDSYDLQGPSKASSPDAKTEPDEDGFVSKLSEYEEMFKDRYTQNDVDYVNRVNQPLEPIVMPNWSAPRQFFRRNGNSNWRGNGNPRGNAGNFQRNWGQNQGHQSGRGYSRDYHSDRRR</sequence>
<dbReference type="Proteomes" id="UP000582659">
    <property type="component" value="Unassembled WGS sequence"/>
</dbReference>
<feature type="region of interest" description="Disordered" evidence="1">
    <location>
        <begin position="100"/>
        <end position="148"/>
    </location>
</feature>
<dbReference type="EMBL" id="CAJFCV020000001">
    <property type="protein sequence ID" value="CAG9088994.1"/>
    <property type="molecule type" value="Genomic_DNA"/>
</dbReference>
<reference evidence="3" key="2">
    <citation type="submission" date="2020-08" db="EMBL/GenBank/DDBJ databases">
        <authorList>
            <person name="Kikuchi T."/>
        </authorList>
    </citation>
    <scope>NUCLEOTIDE SEQUENCE</scope>
    <source>
        <strain evidence="2">Ka4C1</strain>
    </source>
</reference>
<evidence type="ECO:0000256" key="1">
    <source>
        <dbReference type="SAM" id="MobiDB-lite"/>
    </source>
</evidence>
<dbReference type="Proteomes" id="UP000659654">
    <property type="component" value="Unassembled WGS sequence"/>
</dbReference>
<dbReference type="Proteomes" id="UP000095284">
    <property type="component" value="Unplaced"/>
</dbReference>